<feature type="transmembrane region" description="Helical" evidence="8">
    <location>
        <begin position="214"/>
        <end position="236"/>
    </location>
</feature>
<feature type="transmembrane region" description="Helical" evidence="8">
    <location>
        <begin position="41"/>
        <end position="62"/>
    </location>
</feature>
<feature type="transmembrane region" description="Helical" evidence="8">
    <location>
        <begin position="330"/>
        <end position="350"/>
    </location>
</feature>
<dbReference type="EMBL" id="CP016809">
    <property type="protein sequence ID" value="ANY75635.1"/>
    <property type="molecule type" value="Genomic_DNA"/>
</dbReference>
<keyword evidence="5 8" id="KW-0812">Transmembrane</keyword>
<sequence length="365" mass="40735">MSMSGGIPTNQAFMMMMLTAGLTNHVMIIPVLIEISGRDAWITILASGVLFLPWVLLIYGIIRKLGDRTIRQAIDESSGKAARVLIMSMASLYFIAFAFYTLKEVIDWTKSTYLLQTPVVATSLILVLLCLVTARQGLRTVGISAGILLPIVVLLGIFVSVANFKVKNYHYLMPVLEHGFTPVLEGLPVMFGGLSQFILILFLRPHLQKKPRFLTVLAIHAVLVFLTFGPTIGGIAEFGPEEMKLQRYPAYEQWRLVKLGKFVEHVDFLSIFQWLSGAYISISLSIYLLCETLLPPSKRSVGILAVSLLMIILCASPISNLKMYYVMADYFLPISSIYLTVLSILMFLLIRRQPRHSTAKGEHSS</sequence>
<dbReference type="GO" id="GO:0016020">
    <property type="term" value="C:membrane"/>
    <property type="evidence" value="ECO:0007669"/>
    <property type="project" value="UniProtKB-SubCell"/>
</dbReference>
<dbReference type="KEGG" id="pib:BBD41_25370"/>
<evidence type="ECO:0000256" key="4">
    <source>
        <dbReference type="ARBA" id="ARBA00022544"/>
    </source>
</evidence>
<keyword evidence="7 8" id="KW-0472">Membrane</keyword>
<dbReference type="NCBIfam" id="TIGR00912">
    <property type="entry name" value="2A0309"/>
    <property type="match status" value="1"/>
</dbReference>
<proteinExistence type="inferred from homology"/>
<dbReference type="PANTHER" id="PTHR34975:SF2">
    <property type="entry name" value="SPORE GERMINATION PROTEIN A2"/>
    <property type="match status" value="1"/>
</dbReference>
<feature type="transmembrane region" description="Helical" evidence="8">
    <location>
        <begin position="301"/>
        <end position="318"/>
    </location>
</feature>
<reference evidence="9" key="1">
    <citation type="submission" date="2016-08" db="EMBL/GenBank/DDBJ databases">
        <title>Complete Genome Seqeunce of Paenibacillus sp. nov. IHBB 9852 from high altitute lake of Indian trans-Himalayas.</title>
        <authorList>
            <person name="Kiran S."/>
            <person name="Swarnkar M.K."/>
            <person name="Rana A."/>
            <person name="Tewari R."/>
            <person name="Gulati A."/>
        </authorList>
    </citation>
    <scope>NUCLEOTIDE SEQUENCE [LARGE SCALE GENOMIC DNA]</scope>
    <source>
        <strain evidence="9">IHBB 9852</strain>
    </source>
</reference>
<keyword evidence="6 8" id="KW-1133">Transmembrane helix</keyword>
<dbReference type="PANTHER" id="PTHR34975">
    <property type="entry name" value="SPORE GERMINATION PROTEIN A2"/>
    <property type="match status" value="1"/>
</dbReference>
<feature type="transmembrane region" description="Helical" evidence="8">
    <location>
        <begin position="113"/>
        <end position="134"/>
    </location>
</feature>
<feature type="transmembrane region" description="Helical" evidence="8">
    <location>
        <begin position="82"/>
        <end position="101"/>
    </location>
</feature>
<feature type="transmembrane region" description="Helical" evidence="8">
    <location>
        <begin position="12"/>
        <end position="35"/>
    </location>
</feature>
<keyword evidence="4" id="KW-0309">Germination</keyword>
<comment type="subcellular location">
    <subcellularLocation>
        <location evidence="1">Membrane</location>
        <topology evidence="1">Multi-pass membrane protein</topology>
    </subcellularLocation>
</comment>
<evidence type="ECO:0000256" key="8">
    <source>
        <dbReference type="SAM" id="Phobius"/>
    </source>
</evidence>
<feature type="transmembrane region" description="Helical" evidence="8">
    <location>
        <begin position="141"/>
        <end position="162"/>
    </location>
</feature>
<protein>
    <submittedName>
        <fullName evidence="9">Spore gernimation protein</fullName>
    </submittedName>
</protein>
<dbReference type="Pfam" id="PF03845">
    <property type="entry name" value="Spore_permease"/>
    <property type="match status" value="1"/>
</dbReference>
<dbReference type="GO" id="GO:0009847">
    <property type="term" value="P:spore germination"/>
    <property type="evidence" value="ECO:0007669"/>
    <property type="project" value="InterPro"/>
</dbReference>
<feature type="transmembrane region" description="Helical" evidence="8">
    <location>
        <begin position="271"/>
        <end position="289"/>
    </location>
</feature>
<evidence type="ECO:0000313" key="9">
    <source>
        <dbReference type="EMBL" id="ANY75635.1"/>
    </source>
</evidence>
<evidence type="ECO:0000256" key="5">
    <source>
        <dbReference type="ARBA" id="ARBA00022692"/>
    </source>
</evidence>
<evidence type="ECO:0000256" key="1">
    <source>
        <dbReference type="ARBA" id="ARBA00004141"/>
    </source>
</evidence>
<dbReference type="InterPro" id="IPR004761">
    <property type="entry name" value="Spore_GerAB"/>
</dbReference>
<accession>A0A1B2E6M6</accession>
<feature type="transmembrane region" description="Helical" evidence="8">
    <location>
        <begin position="182"/>
        <end position="202"/>
    </location>
</feature>
<evidence type="ECO:0000256" key="6">
    <source>
        <dbReference type="ARBA" id="ARBA00022989"/>
    </source>
</evidence>
<gene>
    <name evidence="9" type="ORF">BBD41_25370</name>
</gene>
<evidence type="ECO:0000256" key="7">
    <source>
        <dbReference type="ARBA" id="ARBA00023136"/>
    </source>
</evidence>
<dbReference type="AlphaFoldDB" id="A0A1B2E6M6"/>
<name>A0A1B2E6M6_9BACL</name>
<evidence type="ECO:0000256" key="3">
    <source>
        <dbReference type="ARBA" id="ARBA00022448"/>
    </source>
</evidence>
<comment type="similarity">
    <text evidence="2">Belongs to the amino acid-polyamine-organocation (APC) superfamily. Spore germination protein (SGP) (TC 2.A.3.9) family.</text>
</comment>
<evidence type="ECO:0000256" key="2">
    <source>
        <dbReference type="ARBA" id="ARBA00007998"/>
    </source>
</evidence>
<organism evidence="9">
    <name type="scientific">Paenibacillus ihbetae</name>
    <dbReference type="NCBI Taxonomy" id="1870820"/>
    <lineage>
        <taxon>Bacteria</taxon>
        <taxon>Bacillati</taxon>
        <taxon>Bacillota</taxon>
        <taxon>Bacilli</taxon>
        <taxon>Bacillales</taxon>
        <taxon>Paenibacillaceae</taxon>
        <taxon>Paenibacillus</taxon>
    </lineage>
</organism>
<keyword evidence="3" id="KW-0813">Transport</keyword>